<proteinExistence type="inferred from homology"/>
<feature type="compositionally biased region" description="Low complexity" evidence="2">
    <location>
        <begin position="218"/>
        <end position="231"/>
    </location>
</feature>
<organism evidence="3 4">
    <name type="scientific">Clydaea vesicula</name>
    <dbReference type="NCBI Taxonomy" id="447962"/>
    <lineage>
        <taxon>Eukaryota</taxon>
        <taxon>Fungi</taxon>
        <taxon>Fungi incertae sedis</taxon>
        <taxon>Chytridiomycota</taxon>
        <taxon>Chytridiomycota incertae sedis</taxon>
        <taxon>Chytridiomycetes</taxon>
        <taxon>Lobulomycetales</taxon>
        <taxon>Lobulomycetaceae</taxon>
        <taxon>Clydaea</taxon>
    </lineage>
</organism>
<dbReference type="InterPro" id="IPR026768">
    <property type="entry name" value="YPEH2ZP"/>
</dbReference>
<dbReference type="Proteomes" id="UP001211065">
    <property type="component" value="Unassembled WGS sequence"/>
</dbReference>
<gene>
    <name evidence="3" type="primary">FAM72A_2</name>
    <name evidence="3" type="ORF">HK099_002593</name>
</gene>
<dbReference type="EMBL" id="JADGJW010001870">
    <property type="protein sequence ID" value="KAJ3200607.1"/>
    <property type="molecule type" value="Genomic_DNA"/>
</dbReference>
<feature type="region of interest" description="Disordered" evidence="2">
    <location>
        <begin position="1"/>
        <end position="36"/>
    </location>
</feature>
<dbReference type="Pfam" id="PF14976">
    <property type="entry name" value="YPEH2ZP"/>
    <property type="match status" value="1"/>
</dbReference>
<reference evidence="3" key="1">
    <citation type="submission" date="2020-05" db="EMBL/GenBank/DDBJ databases">
        <title>Phylogenomic resolution of chytrid fungi.</title>
        <authorList>
            <person name="Stajich J.E."/>
            <person name="Amses K."/>
            <person name="Simmons R."/>
            <person name="Seto K."/>
            <person name="Myers J."/>
            <person name="Bonds A."/>
            <person name="Quandt C.A."/>
            <person name="Barry K."/>
            <person name="Liu P."/>
            <person name="Grigoriev I."/>
            <person name="Longcore J.E."/>
            <person name="James T.Y."/>
        </authorList>
    </citation>
    <scope>NUCLEOTIDE SEQUENCE</scope>
    <source>
        <strain evidence="3">JEL0476</strain>
    </source>
</reference>
<dbReference type="PANTHER" id="PTHR31841">
    <property type="entry name" value="PROTEIN FAM72A-RELATED"/>
    <property type="match status" value="1"/>
</dbReference>
<comment type="similarity">
    <text evidence="1">Belongs to the FAM72 family.</text>
</comment>
<comment type="caution">
    <text evidence="3">The sequence shown here is derived from an EMBL/GenBank/DDBJ whole genome shotgun (WGS) entry which is preliminary data.</text>
</comment>
<feature type="region of interest" description="Disordered" evidence="2">
    <location>
        <begin position="218"/>
        <end position="239"/>
    </location>
</feature>
<sequence>MSLSNPELMNEEAEFYSAPSSPVLHQPQPQELNSSNTQDLNSFITQSSETSNRATSDRVFNQTVAVAAALSRAQQAHNTRLEQVAATLNRVQQLQNSTSALRANLSANLTSASQYLHSNSNSSHSVQQQRRRVIRSLSLQNQANGDASPVEISASTVDSLQRTILAANTARIERIMSRDNDDTTMSERTRSYNARLDNVQRNQRSIAPVLLNLPTPTSTTQTMSTMSPVSPNHSSPLSRNNPNNIASNIIASGRSNGTVNPSIHPQFRSKVVVKIYCDHCSSEICKRGMKAILLGNTKVELYSTDTPPTGVQLVYQDYTTQNCQCRIRDGACLGCGNVVSYHVTHPCVSCLEACNNGHFWMFHAECVTSKERMDDSGKKYLRWASLPSADNDIESQIDTKSFAIQLCR</sequence>
<feature type="compositionally biased region" description="Polar residues" evidence="2">
    <location>
        <begin position="27"/>
        <end position="36"/>
    </location>
</feature>
<evidence type="ECO:0000256" key="1">
    <source>
        <dbReference type="ARBA" id="ARBA00006888"/>
    </source>
</evidence>
<evidence type="ECO:0000256" key="2">
    <source>
        <dbReference type="SAM" id="MobiDB-lite"/>
    </source>
</evidence>
<accession>A0AAD5TSY0</accession>
<keyword evidence="4" id="KW-1185">Reference proteome</keyword>
<evidence type="ECO:0000313" key="4">
    <source>
        <dbReference type="Proteomes" id="UP001211065"/>
    </source>
</evidence>
<name>A0AAD5TSY0_9FUNG</name>
<protein>
    <submittedName>
        <fullName evidence="3">Protein fam72a</fullName>
    </submittedName>
</protein>
<dbReference type="AlphaFoldDB" id="A0AAD5TSY0"/>
<dbReference type="GO" id="GO:0005829">
    <property type="term" value="C:cytosol"/>
    <property type="evidence" value="ECO:0007669"/>
    <property type="project" value="UniProtKB-ARBA"/>
</dbReference>
<evidence type="ECO:0000313" key="3">
    <source>
        <dbReference type="EMBL" id="KAJ3200607.1"/>
    </source>
</evidence>
<dbReference type="PANTHER" id="PTHR31841:SF1">
    <property type="entry name" value="PROTEIN FAM72A-RELATED"/>
    <property type="match status" value="1"/>
</dbReference>